<reference evidence="3 4" key="1">
    <citation type="submission" date="2024-10" db="EMBL/GenBank/DDBJ databases">
        <title>Updated reference genomes for cyclostephanoid diatoms.</title>
        <authorList>
            <person name="Roberts W.R."/>
            <person name="Alverson A.J."/>
        </authorList>
    </citation>
    <scope>NUCLEOTIDE SEQUENCE [LARGE SCALE GENOMIC DNA]</scope>
    <source>
        <strain evidence="3 4">AJA276-08</strain>
    </source>
</reference>
<accession>A0ABD3R0C0</accession>
<feature type="region of interest" description="Disordered" evidence="1">
    <location>
        <begin position="194"/>
        <end position="215"/>
    </location>
</feature>
<gene>
    <name evidence="3" type="ORF">ACHAW5_002491</name>
</gene>
<organism evidence="3 4">
    <name type="scientific">Stephanodiscus triporus</name>
    <dbReference type="NCBI Taxonomy" id="2934178"/>
    <lineage>
        <taxon>Eukaryota</taxon>
        <taxon>Sar</taxon>
        <taxon>Stramenopiles</taxon>
        <taxon>Ochrophyta</taxon>
        <taxon>Bacillariophyta</taxon>
        <taxon>Coscinodiscophyceae</taxon>
        <taxon>Thalassiosirophycidae</taxon>
        <taxon>Stephanodiscales</taxon>
        <taxon>Stephanodiscaceae</taxon>
        <taxon>Stephanodiscus</taxon>
    </lineage>
</organism>
<dbReference type="AlphaFoldDB" id="A0ABD3R0C0"/>
<feature type="compositionally biased region" description="Low complexity" evidence="1">
    <location>
        <begin position="50"/>
        <end position="65"/>
    </location>
</feature>
<feature type="region of interest" description="Disordered" evidence="1">
    <location>
        <begin position="1"/>
        <end position="65"/>
    </location>
</feature>
<evidence type="ECO:0000313" key="3">
    <source>
        <dbReference type="EMBL" id="KAL3805955.1"/>
    </source>
</evidence>
<dbReference type="Proteomes" id="UP001530315">
    <property type="component" value="Unassembled WGS sequence"/>
</dbReference>
<evidence type="ECO:0000256" key="1">
    <source>
        <dbReference type="SAM" id="MobiDB-lite"/>
    </source>
</evidence>
<evidence type="ECO:0000256" key="2">
    <source>
        <dbReference type="SAM" id="Phobius"/>
    </source>
</evidence>
<dbReference type="EMBL" id="JALLAZ020000008">
    <property type="protein sequence ID" value="KAL3805955.1"/>
    <property type="molecule type" value="Genomic_DNA"/>
</dbReference>
<feature type="compositionally biased region" description="Low complexity" evidence="1">
    <location>
        <begin position="1"/>
        <end position="20"/>
    </location>
</feature>
<proteinExistence type="predicted"/>
<name>A0ABD3R0C0_9STRA</name>
<evidence type="ECO:0000313" key="4">
    <source>
        <dbReference type="Proteomes" id="UP001530315"/>
    </source>
</evidence>
<protein>
    <submittedName>
        <fullName evidence="3">Uncharacterized protein</fullName>
    </submittedName>
</protein>
<feature type="transmembrane region" description="Helical" evidence="2">
    <location>
        <begin position="223"/>
        <end position="247"/>
    </location>
</feature>
<keyword evidence="2" id="KW-1133">Transmembrane helix</keyword>
<sequence length="489" mass="52373">MTDARLLQESSRLSQQRTQRSPPPTAKNTSPFGSPIKGGKLPSGHHDILSTFSTSSGSSSASSGWASNFQTSVVTEDHDFGRNDGGGLFVEEFLYDNDPVGLRQWKEQPRPIPPKDRHVNVAAADGGGWCAFGGSSSFDNTPSSLQLGRPRNWWSFTPRAFAAPLGRAKSFRGEDDRNDGVGSVSGFPLGFALGEKDSEDGDNDEEGGHHSSNKRKYTRRCKLTTLAISLVVAIGAVVLAVALLVHLPGENLTKPSPPHAQCVNLEIVVSASNQTDDVNAWSLNRIGEDDKAVTIDSSESIPEKSGDSYVYKSCVEPGSYTFDISDSSGNGLGRDGEGGYYITADGITLGISSFFFHDERMTFDLPFYAENANANDDHEDTACTDDFFLAVHTDGNPGETTWNVIDNDTGDEVLAGGPYSLPLAVYTQRACLPNGSYTFNMLDDGGDGVCCDNGKGFFLLSKDGKTIMNSNGEFGAESSTVFVLGDEDV</sequence>
<comment type="caution">
    <text evidence="3">The sequence shown here is derived from an EMBL/GenBank/DDBJ whole genome shotgun (WGS) entry which is preliminary data.</text>
</comment>
<keyword evidence="2" id="KW-0472">Membrane</keyword>
<keyword evidence="2" id="KW-0812">Transmembrane</keyword>
<keyword evidence="4" id="KW-1185">Reference proteome</keyword>